<evidence type="ECO:0000313" key="2">
    <source>
        <dbReference type="Proteomes" id="UP000826656"/>
    </source>
</evidence>
<sequence>MEKNIVNMVDTGATQTFMSSKIVKEYQLKVTNCPTKMKAINSTAQPSYNMALNVPLMIGHWFGVHNLTVVSLDDFNLLLGIDFMKKIKTAPIPHLYGLMFMGEKDSGFIKGIRPFAKGTNKTAGLAALLSATAFEKGLKKGECAYLATLIEVKLDVQVEVLYDVAKLLMEFKGVMPLELPRELPLRREIDHRIELIRGSMPLGLPL</sequence>
<evidence type="ECO:0000313" key="1">
    <source>
        <dbReference type="EMBL" id="KAH0761429.1"/>
    </source>
</evidence>
<keyword evidence="2" id="KW-1185">Reference proteome</keyword>
<dbReference type="Pfam" id="PF13975">
    <property type="entry name" value="gag-asp_proteas"/>
    <property type="match status" value="1"/>
</dbReference>
<gene>
    <name evidence="1" type="ORF">KY290_017502</name>
</gene>
<reference evidence="1 2" key="1">
    <citation type="journal article" date="2021" name="bioRxiv">
        <title>Chromosome-scale and haplotype-resolved genome assembly of a tetraploid potato cultivar.</title>
        <authorList>
            <person name="Sun H."/>
            <person name="Jiao W.-B."/>
            <person name="Krause K."/>
            <person name="Campoy J.A."/>
            <person name="Goel M."/>
            <person name="Folz-Donahue K."/>
            <person name="Kukat C."/>
            <person name="Huettel B."/>
            <person name="Schneeberger K."/>
        </authorList>
    </citation>
    <scope>NUCLEOTIDE SEQUENCE [LARGE SCALE GENOMIC DNA]</scope>
    <source>
        <strain evidence="1">SolTubOtavaFocal</strain>
        <tissue evidence="1">Leaves</tissue>
    </source>
</reference>
<organism evidence="1 2">
    <name type="scientific">Solanum tuberosum</name>
    <name type="common">Potato</name>
    <dbReference type="NCBI Taxonomy" id="4113"/>
    <lineage>
        <taxon>Eukaryota</taxon>
        <taxon>Viridiplantae</taxon>
        <taxon>Streptophyta</taxon>
        <taxon>Embryophyta</taxon>
        <taxon>Tracheophyta</taxon>
        <taxon>Spermatophyta</taxon>
        <taxon>Magnoliopsida</taxon>
        <taxon>eudicotyledons</taxon>
        <taxon>Gunneridae</taxon>
        <taxon>Pentapetalae</taxon>
        <taxon>asterids</taxon>
        <taxon>lamiids</taxon>
        <taxon>Solanales</taxon>
        <taxon>Solanaceae</taxon>
        <taxon>Solanoideae</taxon>
        <taxon>Solaneae</taxon>
        <taxon>Solanum</taxon>
    </lineage>
</organism>
<proteinExistence type="predicted"/>
<dbReference type="CDD" id="cd00303">
    <property type="entry name" value="retropepsin_like"/>
    <property type="match status" value="1"/>
</dbReference>
<comment type="caution">
    <text evidence="1">The sequence shown here is derived from an EMBL/GenBank/DDBJ whole genome shotgun (WGS) entry which is preliminary data.</text>
</comment>
<dbReference type="Gene3D" id="2.40.70.10">
    <property type="entry name" value="Acid Proteases"/>
    <property type="match status" value="1"/>
</dbReference>
<name>A0ABQ7VBG3_SOLTU</name>
<dbReference type="SUPFAM" id="SSF50630">
    <property type="entry name" value="Acid proteases"/>
    <property type="match status" value="1"/>
</dbReference>
<dbReference type="Proteomes" id="UP000826656">
    <property type="component" value="Unassembled WGS sequence"/>
</dbReference>
<accession>A0ABQ7VBG3</accession>
<dbReference type="InterPro" id="IPR021109">
    <property type="entry name" value="Peptidase_aspartic_dom_sf"/>
</dbReference>
<dbReference type="EMBL" id="JAIVGD010000013">
    <property type="protein sequence ID" value="KAH0761429.1"/>
    <property type="molecule type" value="Genomic_DNA"/>
</dbReference>
<protein>
    <recommendedName>
        <fullName evidence="3">Peptidase A2 domain-containing protein</fullName>
    </recommendedName>
</protein>
<evidence type="ECO:0008006" key="3">
    <source>
        <dbReference type="Google" id="ProtNLM"/>
    </source>
</evidence>